<dbReference type="Gene3D" id="1.10.287.470">
    <property type="entry name" value="Helix hairpin bin"/>
    <property type="match status" value="1"/>
</dbReference>
<dbReference type="SUPFAM" id="SSF111369">
    <property type="entry name" value="HlyD-like secretion proteins"/>
    <property type="match status" value="1"/>
</dbReference>
<name>A0A832GL86_9BACT</name>
<dbReference type="InterPro" id="IPR058792">
    <property type="entry name" value="Beta-barrel_RND_2"/>
</dbReference>
<feature type="coiled-coil region" evidence="1">
    <location>
        <begin position="116"/>
        <end position="199"/>
    </location>
</feature>
<organism evidence="4">
    <name type="scientific">Caldimicrobium thiodismutans</name>
    <dbReference type="NCBI Taxonomy" id="1653476"/>
    <lineage>
        <taxon>Bacteria</taxon>
        <taxon>Pseudomonadati</taxon>
        <taxon>Thermodesulfobacteriota</taxon>
        <taxon>Thermodesulfobacteria</taxon>
        <taxon>Thermodesulfobacteriales</taxon>
        <taxon>Thermodesulfobacteriaceae</taxon>
        <taxon>Caldimicrobium</taxon>
    </lineage>
</organism>
<feature type="domain" description="CusB-like beta-barrel" evidence="3">
    <location>
        <begin position="244"/>
        <end position="299"/>
    </location>
</feature>
<protein>
    <submittedName>
        <fullName evidence="4">HlyD family efflux transporter periplasmic adaptor subunit</fullName>
    </submittedName>
</protein>
<dbReference type="Gene3D" id="2.40.30.170">
    <property type="match status" value="1"/>
</dbReference>
<dbReference type="PANTHER" id="PTHR30469:SF15">
    <property type="entry name" value="HLYD FAMILY OF SECRETION PROTEINS"/>
    <property type="match status" value="1"/>
</dbReference>
<dbReference type="Pfam" id="PF25954">
    <property type="entry name" value="Beta-barrel_RND_2"/>
    <property type="match status" value="1"/>
</dbReference>
<evidence type="ECO:0000256" key="1">
    <source>
        <dbReference type="SAM" id="Coils"/>
    </source>
</evidence>
<dbReference type="PANTHER" id="PTHR30469">
    <property type="entry name" value="MULTIDRUG RESISTANCE PROTEIN MDTA"/>
    <property type="match status" value="1"/>
</dbReference>
<dbReference type="InterPro" id="IPR058625">
    <property type="entry name" value="MdtA-like_BSH"/>
</dbReference>
<dbReference type="AlphaFoldDB" id="A0A832GL86"/>
<feature type="domain" description="Multidrug resistance protein MdtA-like barrel-sandwich hybrid" evidence="2">
    <location>
        <begin position="56"/>
        <end position="226"/>
    </location>
</feature>
<accession>A0A832GL86</accession>
<dbReference type="GO" id="GO:1990281">
    <property type="term" value="C:efflux pump complex"/>
    <property type="evidence" value="ECO:0007669"/>
    <property type="project" value="TreeGrafter"/>
</dbReference>
<dbReference type="Gene3D" id="2.40.50.100">
    <property type="match status" value="1"/>
</dbReference>
<reference evidence="4" key="1">
    <citation type="journal article" date="2020" name="mSystems">
        <title>Genome- and Community-Level Interaction Insights into Carbon Utilization and Element Cycling Functions of Hydrothermarchaeota in Hydrothermal Sediment.</title>
        <authorList>
            <person name="Zhou Z."/>
            <person name="Liu Y."/>
            <person name="Xu W."/>
            <person name="Pan J."/>
            <person name="Luo Z.H."/>
            <person name="Li M."/>
        </authorList>
    </citation>
    <scope>NUCLEOTIDE SEQUENCE [LARGE SCALE GENOMIC DNA]</scope>
    <source>
        <strain evidence="4">SpSt-605</strain>
    </source>
</reference>
<evidence type="ECO:0000259" key="3">
    <source>
        <dbReference type="Pfam" id="PF25954"/>
    </source>
</evidence>
<dbReference type="Gene3D" id="2.40.420.20">
    <property type="match status" value="1"/>
</dbReference>
<gene>
    <name evidence="4" type="ORF">ENT73_02555</name>
</gene>
<comment type="caution">
    <text evidence="4">The sequence shown here is derived from an EMBL/GenBank/DDBJ whole genome shotgun (WGS) entry which is preliminary data.</text>
</comment>
<dbReference type="GO" id="GO:0015562">
    <property type="term" value="F:efflux transmembrane transporter activity"/>
    <property type="evidence" value="ECO:0007669"/>
    <property type="project" value="TreeGrafter"/>
</dbReference>
<sequence>MKRSIKLVLIIISLSLFLFLIARPFFSAKTTYFKVEERPLKKVIYASGYTKPIHYVLIKAEVSGYIRNIYVKEGDEVKKGAILAEIEPRGVPAQLAEIDRKLALVEARLHPNSDYLQSLRRDIEIAKTNYLNEEKKWKRRVDLFKEGLISKEDLENAQKSYETAKETYEKLKNQYEDTLKALQTEKKVLQEQRRVLTSELSKYIVRAPESGFILKKYVEIGDYVNSFLNENKLFSLGSREMEVILEVDEEYAGLVKIGQRAFLSFDSYPDRLFEGEVYQIIREIDRSKRSFPVKVKLKEAPLLPAQTTVEANILLEEKRGLVIPLKALREENFVEVKGRGKVKIEKGERFGEFVEVLSGLRKGEEVKVYE</sequence>
<proteinExistence type="predicted"/>
<dbReference type="Pfam" id="PF25917">
    <property type="entry name" value="BSH_RND"/>
    <property type="match status" value="1"/>
</dbReference>
<evidence type="ECO:0000259" key="2">
    <source>
        <dbReference type="Pfam" id="PF25917"/>
    </source>
</evidence>
<keyword evidence="1" id="KW-0175">Coiled coil</keyword>
<dbReference type="EMBL" id="DSZU01000042">
    <property type="protein sequence ID" value="HGV54958.1"/>
    <property type="molecule type" value="Genomic_DNA"/>
</dbReference>
<evidence type="ECO:0000313" key="4">
    <source>
        <dbReference type="EMBL" id="HGV54958.1"/>
    </source>
</evidence>